<gene>
    <name evidence="2" type="ORF">ACFSAU_15680</name>
</gene>
<evidence type="ECO:0008006" key="4">
    <source>
        <dbReference type="Google" id="ProtNLM"/>
    </source>
</evidence>
<reference evidence="2 3" key="1">
    <citation type="journal article" date="2019" name="Int. J. Syst. Evol. Microbiol.">
        <title>The Global Catalogue of Microorganisms (GCM) 10K type strain sequencing project: providing services to taxonomists for standard genome sequencing and annotation.</title>
        <authorList>
            <consortium name="The Broad Institute Genomics Platform"/>
            <consortium name="The Broad Institute Genome Sequencing Center for Infectious Disease"/>
            <person name="Wu L."/>
            <person name="Ma J."/>
        </authorList>
    </citation>
    <scope>NUCLEOTIDE SEQUENCE [LARGE SCALE GENOMIC DNA]</scope>
    <source>
        <strain evidence="2 3">CGMCC 1.12859</strain>
    </source>
</reference>
<dbReference type="EMBL" id="JBHUCZ010000028">
    <property type="protein sequence ID" value="MFD1568935.1"/>
    <property type="molecule type" value="Genomic_DNA"/>
</dbReference>
<accession>A0ABD6BWM2</accession>
<comment type="caution">
    <text evidence="2">The sequence shown here is derived from an EMBL/GenBank/DDBJ whole genome shotgun (WGS) entry which is preliminary data.</text>
</comment>
<name>A0ABD6BWM2_9EURY</name>
<evidence type="ECO:0000256" key="1">
    <source>
        <dbReference type="SAM" id="MobiDB-lite"/>
    </source>
</evidence>
<dbReference type="AlphaFoldDB" id="A0ABD6BWM2"/>
<protein>
    <recommendedName>
        <fullName evidence="4">Halobacterial output domain-containing protein</fullName>
    </recommendedName>
</protein>
<proteinExistence type="predicted"/>
<organism evidence="2 3">
    <name type="scientific">Halolamina litorea</name>
    <dbReference type="NCBI Taxonomy" id="1515593"/>
    <lineage>
        <taxon>Archaea</taxon>
        <taxon>Methanobacteriati</taxon>
        <taxon>Methanobacteriota</taxon>
        <taxon>Stenosarchaea group</taxon>
        <taxon>Halobacteria</taxon>
        <taxon>Halobacteriales</taxon>
        <taxon>Haloferacaceae</taxon>
    </lineage>
</organism>
<evidence type="ECO:0000313" key="3">
    <source>
        <dbReference type="Proteomes" id="UP001597139"/>
    </source>
</evidence>
<sequence>MALFDDEDEQDDTTDSGGWGVDESAKRSGDVDESADATGDPAVDDGSEPVPLADLDTATIADDDPHGTLKRAVDPDAGVVIYAYKNGNAGGLSAVPLSETDLVDDEGE</sequence>
<dbReference type="Proteomes" id="UP001597139">
    <property type="component" value="Unassembled WGS sequence"/>
</dbReference>
<dbReference type="RefSeq" id="WP_267647317.1">
    <property type="nucleotide sequence ID" value="NZ_JANHGR010000002.1"/>
</dbReference>
<feature type="region of interest" description="Disordered" evidence="1">
    <location>
        <begin position="1"/>
        <end position="52"/>
    </location>
</feature>
<evidence type="ECO:0000313" key="2">
    <source>
        <dbReference type="EMBL" id="MFD1568935.1"/>
    </source>
</evidence>
<feature type="compositionally biased region" description="Acidic residues" evidence="1">
    <location>
        <begin position="1"/>
        <end position="14"/>
    </location>
</feature>
<keyword evidence="3" id="KW-1185">Reference proteome</keyword>